<feature type="binding site" evidence="10">
    <location>
        <position position="36"/>
    </location>
    <ligand>
        <name>substrate</name>
    </ligand>
</feature>
<evidence type="ECO:0000256" key="10">
    <source>
        <dbReference type="HAMAP-Rule" id="MF_00145"/>
    </source>
</evidence>
<dbReference type="Pfam" id="PF00162">
    <property type="entry name" value="PGK"/>
    <property type="match status" value="1"/>
</dbReference>
<dbReference type="PROSITE" id="PS00111">
    <property type="entry name" value="PGLYCERATE_KINASE"/>
    <property type="match status" value="1"/>
</dbReference>
<evidence type="ECO:0000256" key="6">
    <source>
        <dbReference type="ARBA" id="ARBA00022741"/>
    </source>
</evidence>
<evidence type="ECO:0000256" key="9">
    <source>
        <dbReference type="ARBA" id="ARBA00023152"/>
    </source>
</evidence>
<evidence type="ECO:0000256" key="7">
    <source>
        <dbReference type="ARBA" id="ARBA00022777"/>
    </source>
</evidence>
<gene>
    <name evidence="10" type="primary">pgk</name>
    <name evidence="12" type="ORF">OS242_09270</name>
</gene>
<feature type="binding site" evidence="10">
    <location>
        <position position="201"/>
    </location>
    <ligand>
        <name>ATP</name>
        <dbReference type="ChEBI" id="CHEBI:30616"/>
    </ligand>
</feature>
<keyword evidence="5 10" id="KW-0808">Transferase</keyword>
<dbReference type="InterPro" id="IPR036043">
    <property type="entry name" value="Phosphoglycerate_kinase_sf"/>
</dbReference>
<dbReference type="GO" id="GO:0016301">
    <property type="term" value="F:kinase activity"/>
    <property type="evidence" value="ECO:0007669"/>
    <property type="project" value="UniProtKB-KW"/>
</dbReference>
<dbReference type="CDD" id="cd00318">
    <property type="entry name" value="Phosphoglycerate_kinase"/>
    <property type="match status" value="1"/>
</dbReference>
<proteinExistence type="inferred from homology"/>
<evidence type="ECO:0000313" key="12">
    <source>
        <dbReference type="EMBL" id="MCX7570153.1"/>
    </source>
</evidence>
<feature type="binding site" evidence="10">
    <location>
        <position position="118"/>
    </location>
    <ligand>
        <name>substrate</name>
    </ligand>
</feature>
<comment type="caution">
    <text evidence="10">Lacks conserved residue(s) required for the propagation of feature annotation.</text>
</comment>
<comment type="similarity">
    <text evidence="10 11">Belongs to the phosphoglycerate kinase family.</text>
</comment>
<comment type="pathway">
    <text evidence="2 10">Carbohydrate degradation; glycolysis; pyruvate from D-glyceraldehyde 3-phosphate: step 2/5.</text>
</comment>
<feature type="binding site" evidence="10">
    <location>
        <begin position="21"/>
        <end position="23"/>
    </location>
    <ligand>
        <name>substrate</name>
    </ligand>
</feature>
<keyword evidence="8 10" id="KW-0067">ATP-binding</keyword>
<dbReference type="InterPro" id="IPR015911">
    <property type="entry name" value="Phosphoglycerate_kinase_CS"/>
</dbReference>
<sequence>MNKKTVKDIDVRGKKVFVRCDFNVPLDGERITDDTRIVAALPTIRFLVEQGARVILASHLGRPKGEVNAKYTLGPVAQRLSELLGKPVEKATDSIGPAVEEQVSLLQDGDVLLLENVRFHKGEEKNDPELAKAFASLADLFVNDAFGTAHRAHASTAGIAAYIPAVAGFLMEKEIEVMGRALEDPDRPFTAIIGGAKVSDKITVLDNLLEKVDQLIIGGGMANTFLKAMGYKLGNSLVEADKLDLASALLAKAESKGVMVFLPEDLVVASEFKADAEHKIVDAELEGVPDGWMALDIGPKSMKTFDLVVKRSNTVIWNGPMGVFEMEAFAKGTNAVAESVAKCTGTTIVGGGDSVAAVEKSGLADQMTHISTGGGASLEFLEGKALPGVVALNDK</sequence>
<feature type="binding site" evidence="10">
    <location>
        <position position="325"/>
    </location>
    <ligand>
        <name>ATP</name>
        <dbReference type="ChEBI" id="CHEBI:30616"/>
    </ligand>
</feature>
<evidence type="ECO:0000313" key="13">
    <source>
        <dbReference type="Proteomes" id="UP001208017"/>
    </source>
</evidence>
<evidence type="ECO:0000256" key="11">
    <source>
        <dbReference type="RuleBase" id="RU000532"/>
    </source>
</evidence>
<keyword evidence="9 10" id="KW-0324">Glycolysis</keyword>
<name>A0ABT3WZS4_9BACL</name>
<dbReference type="InterPro" id="IPR001576">
    <property type="entry name" value="Phosphoglycerate_kinase"/>
</dbReference>
<dbReference type="SUPFAM" id="SSF53748">
    <property type="entry name" value="Phosphoglycerate kinase"/>
    <property type="match status" value="1"/>
</dbReference>
<dbReference type="Proteomes" id="UP001208017">
    <property type="component" value="Unassembled WGS sequence"/>
</dbReference>
<comment type="catalytic activity">
    <reaction evidence="1 10 11">
        <text>(2R)-3-phosphoglycerate + ATP = (2R)-3-phospho-glyceroyl phosphate + ADP</text>
        <dbReference type="Rhea" id="RHEA:14801"/>
        <dbReference type="ChEBI" id="CHEBI:30616"/>
        <dbReference type="ChEBI" id="CHEBI:57604"/>
        <dbReference type="ChEBI" id="CHEBI:58272"/>
        <dbReference type="ChEBI" id="CHEBI:456216"/>
        <dbReference type="EC" id="2.7.2.3"/>
    </reaction>
</comment>
<dbReference type="PANTHER" id="PTHR11406">
    <property type="entry name" value="PHOSPHOGLYCERATE KINASE"/>
    <property type="match status" value="1"/>
</dbReference>
<dbReference type="PIRSF" id="PIRSF000724">
    <property type="entry name" value="Pgk"/>
    <property type="match status" value="1"/>
</dbReference>
<accession>A0ABT3WZS4</accession>
<evidence type="ECO:0000256" key="5">
    <source>
        <dbReference type="ARBA" id="ARBA00022679"/>
    </source>
</evidence>
<dbReference type="HAMAP" id="MF_00145">
    <property type="entry name" value="Phosphoglyc_kinase"/>
    <property type="match status" value="1"/>
</dbReference>
<comment type="caution">
    <text evidence="12">The sequence shown here is derived from an EMBL/GenBank/DDBJ whole genome shotgun (WGS) entry which is preliminary data.</text>
</comment>
<dbReference type="InterPro" id="IPR015824">
    <property type="entry name" value="Phosphoglycerate_kinase_N"/>
</dbReference>
<evidence type="ECO:0000256" key="4">
    <source>
        <dbReference type="ARBA" id="ARBA00016471"/>
    </source>
</evidence>
<dbReference type="RefSeq" id="WP_267151394.1">
    <property type="nucleotide sequence ID" value="NZ_JAPMLT010000003.1"/>
</dbReference>
<evidence type="ECO:0000256" key="2">
    <source>
        <dbReference type="ARBA" id="ARBA00004838"/>
    </source>
</evidence>
<protein>
    <recommendedName>
        <fullName evidence="4 10">Phosphoglycerate kinase</fullName>
        <ecNumber evidence="3 10">2.7.2.3</ecNumber>
    </recommendedName>
</protein>
<dbReference type="EC" id="2.7.2.3" evidence="3 10"/>
<reference evidence="12 13" key="1">
    <citation type="submission" date="2022-11" db="EMBL/GenBank/DDBJ databases">
        <title>Study of microbial diversity in lake waters.</title>
        <authorList>
            <person name="Zhang J."/>
        </authorList>
    </citation>
    <scope>NUCLEOTIDE SEQUENCE [LARGE SCALE GENOMIC DNA]</scope>
    <source>
        <strain evidence="12 13">DT12</strain>
    </source>
</reference>
<dbReference type="Gene3D" id="3.40.50.1260">
    <property type="entry name" value="Phosphoglycerate kinase, N-terminal domain"/>
    <property type="match status" value="2"/>
</dbReference>
<dbReference type="EMBL" id="JAPMLT010000003">
    <property type="protein sequence ID" value="MCX7570153.1"/>
    <property type="molecule type" value="Genomic_DNA"/>
</dbReference>
<keyword evidence="10" id="KW-0963">Cytoplasm</keyword>
<evidence type="ECO:0000256" key="8">
    <source>
        <dbReference type="ARBA" id="ARBA00022840"/>
    </source>
</evidence>
<feature type="binding site" evidence="10">
    <location>
        <begin position="351"/>
        <end position="354"/>
    </location>
    <ligand>
        <name>ATP</name>
        <dbReference type="ChEBI" id="CHEBI:30616"/>
    </ligand>
</feature>
<feature type="binding site" evidence="10">
    <location>
        <begin position="59"/>
        <end position="62"/>
    </location>
    <ligand>
        <name>substrate</name>
    </ligand>
</feature>
<comment type="subcellular location">
    <subcellularLocation>
        <location evidence="10">Cytoplasm</location>
    </subcellularLocation>
</comment>
<keyword evidence="7 10" id="KW-0418">Kinase</keyword>
<evidence type="ECO:0000256" key="1">
    <source>
        <dbReference type="ARBA" id="ARBA00000642"/>
    </source>
</evidence>
<feature type="binding site" evidence="10">
    <location>
        <position position="151"/>
    </location>
    <ligand>
        <name>substrate</name>
    </ligand>
</feature>
<evidence type="ECO:0000256" key="3">
    <source>
        <dbReference type="ARBA" id="ARBA00013061"/>
    </source>
</evidence>
<organism evidence="12 13">
    <name type="scientific">Tumebacillus lacus</name>
    <dbReference type="NCBI Taxonomy" id="2995335"/>
    <lineage>
        <taxon>Bacteria</taxon>
        <taxon>Bacillati</taxon>
        <taxon>Bacillota</taxon>
        <taxon>Bacilli</taxon>
        <taxon>Bacillales</taxon>
        <taxon>Alicyclobacillaceae</taxon>
        <taxon>Tumebacillus</taxon>
    </lineage>
</organism>
<comment type="subunit">
    <text evidence="10">Monomer.</text>
</comment>
<keyword evidence="13" id="KW-1185">Reference proteome</keyword>
<keyword evidence="6 10" id="KW-0547">Nucleotide-binding</keyword>
<dbReference type="PANTHER" id="PTHR11406:SF23">
    <property type="entry name" value="PHOSPHOGLYCERATE KINASE 1, CHLOROPLASTIC-RELATED"/>
    <property type="match status" value="1"/>
</dbReference>
<dbReference type="PRINTS" id="PR00477">
    <property type="entry name" value="PHGLYCKINASE"/>
</dbReference>